<dbReference type="AlphaFoldDB" id="A0AAV9PQP0"/>
<evidence type="ECO:0000256" key="1">
    <source>
        <dbReference type="SAM" id="MobiDB-lite"/>
    </source>
</evidence>
<evidence type="ECO:0000313" key="2">
    <source>
        <dbReference type="EMBL" id="KAK5175344.1"/>
    </source>
</evidence>
<evidence type="ECO:0000313" key="3">
    <source>
        <dbReference type="Proteomes" id="UP001337655"/>
    </source>
</evidence>
<accession>A0AAV9PQP0</accession>
<keyword evidence="3" id="KW-1185">Reference proteome</keyword>
<feature type="compositionally biased region" description="Low complexity" evidence="1">
    <location>
        <begin position="60"/>
        <end position="73"/>
    </location>
</feature>
<comment type="caution">
    <text evidence="2">The sequence shown here is derived from an EMBL/GenBank/DDBJ whole genome shotgun (WGS) entry which is preliminary data.</text>
</comment>
<reference evidence="2 3" key="1">
    <citation type="submission" date="2023-08" db="EMBL/GenBank/DDBJ databases">
        <title>Black Yeasts Isolated from many extreme environments.</title>
        <authorList>
            <person name="Coleine C."/>
            <person name="Stajich J.E."/>
            <person name="Selbmann L."/>
        </authorList>
    </citation>
    <scope>NUCLEOTIDE SEQUENCE [LARGE SCALE GENOMIC DNA]</scope>
    <source>
        <strain evidence="2 3">CCFEE 5935</strain>
    </source>
</reference>
<dbReference type="Proteomes" id="UP001337655">
    <property type="component" value="Unassembled WGS sequence"/>
</dbReference>
<dbReference type="EMBL" id="JAVRRT010000001">
    <property type="protein sequence ID" value="KAK5175344.1"/>
    <property type="molecule type" value="Genomic_DNA"/>
</dbReference>
<protein>
    <submittedName>
        <fullName evidence="2">Uncharacterized protein</fullName>
    </submittedName>
</protein>
<organism evidence="2 3">
    <name type="scientific">Saxophila tyrrhenica</name>
    <dbReference type="NCBI Taxonomy" id="1690608"/>
    <lineage>
        <taxon>Eukaryota</taxon>
        <taxon>Fungi</taxon>
        <taxon>Dikarya</taxon>
        <taxon>Ascomycota</taxon>
        <taxon>Pezizomycotina</taxon>
        <taxon>Dothideomycetes</taxon>
        <taxon>Dothideomycetidae</taxon>
        <taxon>Mycosphaerellales</taxon>
        <taxon>Extremaceae</taxon>
        <taxon>Saxophila</taxon>
    </lineage>
</organism>
<sequence>MDPNAPLFTKYTFGNMLIEDLYEMFNRPGTNPFINATAANKTPNQEVAIVSPPESHAQPTSASSRTASFTASRGIENTNSDDGKKSVFIVLQHSESAGKSAMLPVSSVVGVYSSLEEAVERLHSLKQQKGPVVKKKTKEAMEATSRRMASGRRVKLWCTSDGEDEDELGFRYTSALGEEFVVWIEEHELK</sequence>
<name>A0AAV9PQP0_9PEZI</name>
<dbReference type="GeneID" id="89921833"/>
<feature type="region of interest" description="Disordered" evidence="1">
    <location>
        <begin position="50"/>
        <end position="78"/>
    </location>
</feature>
<gene>
    <name evidence="2" type="ORF">LTR77_000483</name>
</gene>
<proteinExistence type="predicted"/>
<dbReference type="RefSeq" id="XP_064663982.1">
    <property type="nucleotide sequence ID" value="XM_064797748.1"/>
</dbReference>